<sequence>MFERCRRGRYERLARSDEKAARPKLFWMKKINGRLRGVRLSRSRKLSWKPFFVALRLSKRIARMYDDFVKRMKMDEAYRATTFSCQWGLPVFFHLSVNGRN</sequence>
<gene>
    <name evidence="1" type="ORF">Adt_44079</name>
</gene>
<keyword evidence="2" id="KW-1185">Reference proteome</keyword>
<protein>
    <submittedName>
        <fullName evidence="1">Uncharacterized protein</fullName>
    </submittedName>
</protein>
<organism evidence="1 2">
    <name type="scientific">Abeliophyllum distichum</name>
    <dbReference type="NCBI Taxonomy" id="126358"/>
    <lineage>
        <taxon>Eukaryota</taxon>
        <taxon>Viridiplantae</taxon>
        <taxon>Streptophyta</taxon>
        <taxon>Embryophyta</taxon>
        <taxon>Tracheophyta</taxon>
        <taxon>Spermatophyta</taxon>
        <taxon>Magnoliopsida</taxon>
        <taxon>eudicotyledons</taxon>
        <taxon>Gunneridae</taxon>
        <taxon>Pentapetalae</taxon>
        <taxon>asterids</taxon>
        <taxon>lamiids</taxon>
        <taxon>Lamiales</taxon>
        <taxon>Oleaceae</taxon>
        <taxon>Forsythieae</taxon>
        <taxon>Abeliophyllum</taxon>
    </lineage>
</organism>
<accession>A0ABD1PC48</accession>
<dbReference type="EMBL" id="JBFOLK010000014">
    <property type="protein sequence ID" value="KAL2460659.1"/>
    <property type="molecule type" value="Genomic_DNA"/>
</dbReference>
<dbReference type="Proteomes" id="UP001604336">
    <property type="component" value="Unassembled WGS sequence"/>
</dbReference>
<dbReference type="PANTHER" id="PTHR35123:SF3">
    <property type="entry name" value="TRANSMEMBRANE PROTEIN"/>
    <property type="match status" value="1"/>
</dbReference>
<reference evidence="2" key="1">
    <citation type="submission" date="2024-07" db="EMBL/GenBank/DDBJ databases">
        <title>Two chromosome-level genome assemblies of Korean endemic species Abeliophyllum distichum and Forsythia ovata (Oleaceae).</title>
        <authorList>
            <person name="Jang H."/>
        </authorList>
    </citation>
    <scope>NUCLEOTIDE SEQUENCE [LARGE SCALE GENOMIC DNA]</scope>
</reference>
<dbReference type="AlphaFoldDB" id="A0ABD1PC48"/>
<evidence type="ECO:0000313" key="2">
    <source>
        <dbReference type="Proteomes" id="UP001604336"/>
    </source>
</evidence>
<proteinExistence type="predicted"/>
<dbReference type="PANTHER" id="PTHR35123">
    <property type="entry name" value="OS07G0633900 PROTEIN-RELATED"/>
    <property type="match status" value="1"/>
</dbReference>
<comment type="caution">
    <text evidence="1">The sequence shown here is derived from an EMBL/GenBank/DDBJ whole genome shotgun (WGS) entry which is preliminary data.</text>
</comment>
<evidence type="ECO:0000313" key="1">
    <source>
        <dbReference type="EMBL" id="KAL2460659.1"/>
    </source>
</evidence>
<name>A0ABD1PC48_9LAMI</name>